<sequence>MRILVWEPPRVFERDWRQGIVEDGVVRYEEVAPAYAG</sequence>
<comment type="caution">
    <text evidence="1">The sequence shown here is derived from an EMBL/GenBank/DDBJ whole genome shotgun (WGS) entry which is preliminary data.</text>
</comment>
<keyword evidence="2" id="KW-1185">Reference proteome</keyword>
<organism evidence="1 2">
    <name type="scientific">Amycolatopsis cihanbeyliensis</name>
    <dbReference type="NCBI Taxonomy" id="1128664"/>
    <lineage>
        <taxon>Bacteria</taxon>
        <taxon>Bacillati</taxon>
        <taxon>Actinomycetota</taxon>
        <taxon>Actinomycetes</taxon>
        <taxon>Pseudonocardiales</taxon>
        <taxon>Pseudonocardiaceae</taxon>
        <taxon>Amycolatopsis</taxon>
    </lineage>
</organism>
<reference evidence="1 2" key="1">
    <citation type="submission" date="2019-06" db="EMBL/GenBank/DDBJ databases">
        <title>Sequencing the genomes of 1000 actinobacteria strains.</title>
        <authorList>
            <person name="Klenk H.-P."/>
        </authorList>
    </citation>
    <scope>NUCLEOTIDE SEQUENCE [LARGE SCALE GENOMIC DNA]</scope>
    <source>
        <strain evidence="1 2">DSM 45679</strain>
    </source>
</reference>
<dbReference type="AlphaFoldDB" id="A0A542DL92"/>
<dbReference type="EMBL" id="VFML01000001">
    <property type="protein sequence ID" value="TQJ03705.1"/>
    <property type="molecule type" value="Genomic_DNA"/>
</dbReference>
<name>A0A542DL92_AMYCI</name>
<proteinExistence type="predicted"/>
<accession>A0A542DL92</accession>
<evidence type="ECO:0000313" key="2">
    <source>
        <dbReference type="Proteomes" id="UP000320876"/>
    </source>
</evidence>
<gene>
    <name evidence="1" type="ORF">FB471_3472</name>
</gene>
<dbReference type="Proteomes" id="UP000320876">
    <property type="component" value="Unassembled WGS sequence"/>
</dbReference>
<protein>
    <submittedName>
        <fullName evidence="1">Uncharacterized protein</fullName>
    </submittedName>
</protein>
<evidence type="ECO:0000313" key="1">
    <source>
        <dbReference type="EMBL" id="TQJ03705.1"/>
    </source>
</evidence>